<organism evidence="1 2">
    <name type="scientific">Escallonia rubra</name>
    <dbReference type="NCBI Taxonomy" id="112253"/>
    <lineage>
        <taxon>Eukaryota</taxon>
        <taxon>Viridiplantae</taxon>
        <taxon>Streptophyta</taxon>
        <taxon>Embryophyta</taxon>
        <taxon>Tracheophyta</taxon>
        <taxon>Spermatophyta</taxon>
        <taxon>Magnoliopsida</taxon>
        <taxon>eudicotyledons</taxon>
        <taxon>Gunneridae</taxon>
        <taxon>Pentapetalae</taxon>
        <taxon>asterids</taxon>
        <taxon>campanulids</taxon>
        <taxon>Escalloniales</taxon>
        <taxon>Escalloniaceae</taxon>
        <taxon>Escallonia</taxon>
    </lineage>
</organism>
<dbReference type="Proteomes" id="UP001187471">
    <property type="component" value="Unassembled WGS sequence"/>
</dbReference>
<protein>
    <submittedName>
        <fullName evidence="1">Uncharacterized protein</fullName>
    </submittedName>
</protein>
<reference evidence="1" key="1">
    <citation type="submission" date="2022-12" db="EMBL/GenBank/DDBJ databases">
        <title>Draft genome assemblies for two species of Escallonia (Escalloniales).</title>
        <authorList>
            <person name="Chanderbali A."/>
            <person name="Dervinis C."/>
            <person name="Anghel I."/>
            <person name="Soltis D."/>
            <person name="Soltis P."/>
            <person name="Zapata F."/>
        </authorList>
    </citation>
    <scope>NUCLEOTIDE SEQUENCE</scope>
    <source>
        <strain evidence="1">UCBG92.1500</strain>
        <tissue evidence="1">Leaf</tissue>
    </source>
</reference>
<dbReference type="AlphaFoldDB" id="A0AA88R1G9"/>
<accession>A0AA88R1G9</accession>
<keyword evidence="2" id="KW-1185">Reference proteome</keyword>
<dbReference type="InterPro" id="IPR010325">
    <property type="entry name" value="Rhamnogal_lyase"/>
</dbReference>
<comment type="caution">
    <text evidence="1">The sequence shown here is derived from an EMBL/GenBank/DDBJ whole genome shotgun (WGS) entry which is preliminary data.</text>
</comment>
<name>A0AA88R1G9_9ASTE</name>
<dbReference type="Pfam" id="PF06045">
    <property type="entry name" value="Rhamnogal_lyase"/>
    <property type="match status" value="1"/>
</dbReference>
<proteinExistence type="predicted"/>
<sequence length="77" mass="8637">MAPPYHRLADNSPPPQRPDCLSAFVLFELSKIKSTKWVSMKNGILEVTLSNPEGIVTGIHYNGIKNLLETKNDETNR</sequence>
<dbReference type="EMBL" id="JAVXUO010001570">
    <property type="protein sequence ID" value="KAK2981049.1"/>
    <property type="molecule type" value="Genomic_DNA"/>
</dbReference>
<evidence type="ECO:0000313" key="2">
    <source>
        <dbReference type="Proteomes" id="UP001187471"/>
    </source>
</evidence>
<gene>
    <name evidence="1" type="ORF">RJ640_005941</name>
</gene>
<feature type="non-terminal residue" evidence="1">
    <location>
        <position position="77"/>
    </location>
</feature>
<evidence type="ECO:0000313" key="1">
    <source>
        <dbReference type="EMBL" id="KAK2981049.1"/>
    </source>
</evidence>